<keyword evidence="19" id="KW-1185">Reference proteome</keyword>
<dbReference type="NCBIfam" id="TIGR00538">
    <property type="entry name" value="hemN"/>
    <property type="match status" value="1"/>
</dbReference>
<feature type="binding site" evidence="16">
    <location>
        <position position="75"/>
    </location>
    <ligand>
        <name>[4Fe-4S] cluster</name>
        <dbReference type="ChEBI" id="CHEBI:49883"/>
        <note>4Fe-4S-S-AdoMet</note>
    </ligand>
</feature>
<dbReference type="Gene3D" id="3.20.20.70">
    <property type="entry name" value="Aldolase class I"/>
    <property type="match status" value="1"/>
</dbReference>
<evidence type="ECO:0000256" key="11">
    <source>
        <dbReference type="ARBA" id="ARBA00023014"/>
    </source>
</evidence>
<feature type="binding site" evidence="15">
    <location>
        <position position="219"/>
    </location>
    <ligand>
        <name>S-adenosyl-L-methionine</name>
        <dbReference type="ChEBI" id="CHEBI:59789"/>
        <label>2</label>
    </ligand>
</feature>
<keyword evidence="12 14" id="KW-0627">Porphyrin biosynthesis</keyword>
<evidence type="ECO:0000313" key="18">
    <source>
        <dbReference type="EMBL" id="SFS83709.1"/>
    </source>
</evidence>
<feature type="domain" description="Radical SAM core" evidence="17">
    <location>
        <begin position="56"/>
        <end position="290"/>
    </location>
</feature>
<dbReference type="EMBL" id="FOZV01000007">
    <property type="protein sequence ID" value="SFS83709.1"/>
    <property type="molecule type" value="Genomic_DNA"/>
</dbReference>
<keyword evidence="7 14" id="KW-0949">S-adenosyl-L-methionine</keyword>
<feature type="binding site" evidence="16">
    <location>
        <position position="78"/>
    </location>
    <ligand>
        <name>[4Fe-4S] cluster</name>
        <dbReference type="ChEBI" id="CHEBI:49883"/>
        <note>4Fe-4S-S-AdoMet</note>
    </ligand>
</feature>
<dbReference type="SUPFAM" id="SSF102114">
    <property type="entry name" value="Radical SAM enzymes"/>
    <property type="match status" value="1"/>
</dbReference>
<dbReference type="SFLD" id="SFLDS00029">
    <property type="entry name" value="Radical_SAM"/>
    <property type="match status" value="1"/>
</dbReference>
<evidence type="ECO:0000256" key="12">
    <source>
        <dbReference type="ARBA" id="ARBA00023244"/>
    </source>
</evidence>
<dbReference type="SFLD" id="SFLDG01065">
    <property type="entry name" value="anaerobic_coproporphyrinogen-I"/>
    <property type="match status" value="1"/>
</dbReference>
<evidence type="ECO:0000256" key="6">
    <source>
        <dbReference type="ARBA" id="ARBA00022490"/>
    </source>
</evidence>
<evidence type="ECO:0000259" key="17">
    <source>
        <dbReference type="PROSITE" id="PS51918"/>
    </source>
</evidence>
<evidence type="ECO:0000256" key="7">
    <source>
        <dbReference type="ARBA" id="ARBA00022691"/>
    </source>
</evidence>
<gene>
    <name evidence="18" type="ORF">SAMN05192570_2940</name>
</gene>
<evidence type="ECO:0000256" key="15">
    <source>
        <dbReference type="PIRSR" id="PIRSR000167-1"/>
    </source>
</evidence>
<dbReference type="Pfam" id="PF04055">
    <property type="entry name" value="Radical_SAM"/>
    <property type="match status" value="1"/>
</dbReference>
<dbReference type="GO" id="GO:0004109">
    <property type="term" value="F:coproporphyrinogen oxidase activity"/>
    <property type="evidence" value="ECO:0007669"/>
    <property type="project" value="InterPro"/>
</dbReference>
<dbReference type="InterPro" id="IPR058240">
    <property type="entry name" value="rSAM_sf"/>
</dbReference>
<evidence type="ECO:0000256" key="10">
    <source>
        <dbReference type="ARBA" id="ARBA00023004"/>
    </source>
</evidence>
<feature type="binding site" evidence="16">
    <location>
        <position position="71"/>
    </location>
    <ligand>
        <name>[4Fe-4S] cluster</name>
        <dbReference type="ChEBI" id="CHEBI:49883"/>
        <note>4Fe-4S-S-AdoMet</note>
    </ligand>
</feature>
<feature type="binding site" evidence="15">
    <location>
        <position position="194"/>
    </location>
    <ligand>
        <name>S-adenosyl-L-methionine</name>
        <dbReference type="ChEBI" id="CHEBI:59789"/>
        <label>2</label>
    </ligand>
</feature>
<accession>A0A1I6T362</accession>
<dbReference type="Gene3D" id="1.10.10.920">
    <property type="match status" value="1"/>
</dbReference>
<dbReference type="SFLD" id="SFLDG01082">
    <property type="entry name" value="B12-binding_domain_containing"/>
    <property type="match status" value="1"/>
</dbReference>
<dbReference type="InterPro" id="IPR006638">
    <property type="entry name" value="Elp3/MiaA/NifB-like_rSAM"/>
</dbReference>
<evidence type="ECO:0000256" key="2">
    <source>
        <dbReference type="ARBA" id="ARBA00004785"/>
    </source>
</evidence>
<dbReference type="AlphaFoldDB" id="A0A1I6T362"/>
<evidence type="ECO:0000256" key="13">
    <source>
        <dbReference type="ARBA" id="ARBA00048321"/>
    </source>
</evidence>
<feature type="binding site" evidence="15">
    <location>
        <position position="182"/>
    </location>
    <ligand>
        <name>S-adenosyl-L-methionine</name>
        <dbReference type="ChEBI" id="CHEBI:59789"/>
        <label>2</label>
    </ligand>
</feature>
<evidence type="ECO:0000256" key="16">
    <source>
        <dbReference type="PIRSR" id="PIRSR000167-2"/>
    </source>
</evidence>
<feature type="binding site" evidence="15">
    <location>
        <position position="65"/>
    </location>
    <ligand>
        <name>S-adenosyl-L-methionine</name>
        <dbReference type="ChEBI" id="CHEBI:59789"/>
        <label>1</label>
    </ligand>
</feature>
<feature type="binding site" evidence="15">
    <location>
        <position position="253"/>
    </location>
    <ligand>
        <name>S-adenosyl-L-methionine</name>
        <dbReference type="ChEBI" id="CHEBI:59789"/>
        <label>2</label>
    </ligand>
</feature>
<keyword evidence="11 14" id="KW-0411">Iron-sulfur</keyword>
<dbReference type="SMART" id="SM00729">
    <property type="entry name" value="Elp3"/>
    <property type="match status" value="1"/>
</dbReference>
<dbReference type="InterPro" id="IPR034505">
    <property type="entry name" value="Coproporphyrinogen-III_oxidase"/>
</dbReference>
<name>A0A1I6T362_9CAUL</name>
<feature type="binding site" evidence="15">
    <location>
        <position position="339"/>
    </location>
    <ligand>
        <name>S-adenosyl-L-methionine</name>
        <dbReference type="ChEBI" id="CHEBI:59789"/>
        <label>1</label>
    </ligand>
</feature>
<feature type="binding site" evidence="15">
    <location>
        <position position="155"/>
    </location>
    <ligand>
        <name>S-adenosyl-L-methionine</name>
        <dbReference type="ChEBI" id="CHEBI:59789"/>
        <label>1</label>
    </ligand>
</feature>
<evidence type="ECO:0000256" key="8">
    <source>
        <dbReference type="ARBA" id="ARBA00022723"/>
    </source>
</evidence>
<comment type="cofactor">
    <cofactor evidence="14 16">
        <name>[4Fe-4S] cluster</name>
        <dbReference type="ChEBI" id="CHEBI:49883"/>
    </cofactor>
    <text evidence="14 16">Binds 1 [4Fe-4S] cluster. The cluster is coordinated with 3 cysteines and an exchangeable S-adenosyl-L-methionine.</text>
</comment>
<comment type="catalytic activity">
    <reaction evidence="13 14">
        <text>coproporphyrinogen III + 2 S-adenosyl-L-methionine = protoporphyrinogen IX + 2 5'-deoxyadenosine + 2 L-methionine + 2 CO2</text>
        <dbReference type="Rhea" id="RHEA:15425"/>
        <dbReference type="ChEBI" id="CHEBI:16526"/>
        <dbReference type="ChEBI" id="CHEBI:17319"/>
        <dbReference type="ChEBI" id="CHEBI:57307"/>
        <dbReference type="ChEBI" id="CHEBI:57309"/>
        <dbReference type="ChEBI" id="CHEBI:57844"/>
        <dbReference type="ChEBI" id="CHEBI:59789"/>
        <dbReference type="EC" id="1.3.98.3"/>
    </reaction>
</comment>
<keyword evidence="6 14" id="KW-0963">Cytoplasm</keyword>
<comment type="pathway">
    <text evidence="2 14">Porphyrin-containing compound metabolism; protoporphyrin-IX biosynthesis; protoporphyrinogen-IX from coproporphyrinogen-III (AdoMet route): step 1/1.</text>
</comment>
<dbReference type="STRING" id="871741.SAMN05192570_2940"/>
<comment type="similarity">
    <text evidence="3 14">Belongs to the anaerobic coproporphyrinogen-III oxidase family.</text>
</comment>
<evidence type="ECO:0000256" key="14">
    <source>
        <dbReference type="PIRNR" id="PIRNR000167"/>
    </source>
</evidence>
<dbReference type="EC" id="1.3.98.3" evidence="14"/>
<feature type="binding site" evidence="15">
    <location>
        <position position="122"/>
    </location>
    <ligand>
        <name>S-adenosyl-L-methionine</name>
        <dbReference type="ChEBI" id="CHEBI:59789"/>
        <label>1</label>
    </ligand>
</feature>
<dbReference type="PIRSF" id="PIRSF000167">
    <property type="entry name" value="HemN"/>
    <property type="match status" value="1"/>
</dbReference>
<evidence type="ECO:0000256" key="3">
    <source>
        <dbReference type="ARBA" id="ARBA00005493"/>
    </source>
</evidence>
<dbReference type="GO" id="GO:0051989">
    <property type="term" value="F:coproporphyrinogen dehydrogenase activity"/>
    <property type="evidence" value="ECO:0007669"/>
    <property type="project" value="UniProtKB-EC"/>
</dbReference>
<dbReference type="GO" id="GO:0051539">
    <property type="term" value="F:4 iron, 4 sulfur cluster binding"/>
    <property type="evidence" value="ECO:0007669"/>
    <property type="project" value="UniProtKB-KW"/>
</dbReference>
<keyword evidence="5 14" id="KW-0004">4Fe-4S</keyword>
<dbReference type="Proteomes" id="UP000198788">
    <property type="component" value="Unassembled WGS sequence"/>
</dbReference>
<dbReference type="PANTHER" id="PTHR13932:SF6">
    <property type="entry name" value="OXYGEN-INDEPENDENT COPROPORPHYRINOGEN III OXIDASE"/>
    <property type="match status" value="1"/>
</dbReference>
<sequence length="464" mass="50135">MLDSTAVAPKAARPSVPSSWLAQAGRTLPRYTSYPTALAFTAAEDDAEARSWLAQIRPDQTLSVYTHVPFCKRLCWYCGCHTSVFHEYDRVRTFFETLKREIELWAAAMPAHAGTQHLHFGGGSPNALAPADFAELVAVLGRAFRLRPDAEVAAELDPGLLTHEFIDAAVAAGVNRVSLGVQTFDPDVQQKVNRIQPFEQVASVVARLRDAGLAALNFDLMYGLPGQTPENVAASTRDAISLAPDRVAVFGYAHVPWMKKHQVMIREEDLADAQGRWDQAEAADQELVAAGYVRIGLDHYARPGDPLAVAAASGRLRRNFQGYTDDPAAVMIPVGPSSIGRFGPGFVQNAIATDTWGRAVEAGHLPVARRLPVTEEDELRAAVIERVMCDLRVDVGAVCTDRGFAPDALDSCFAGIAELEPLGLCRLRGRVVEVPAAAARLVRTVAACFDAQLAGPARRHAQAV</sequence>
<comment type="subunit">
    <text evidence="4">Monomer.</text>
</comment>
<proteinExistence type="inferred from homology"/>
<feature type="binding site" evidence="15">
    <location>
        <begin position="77"/>
        <end position="79"/>
    </location>
    <ligand>
        <name>S-adenosyl-L-methionine</name>
        <dbReference type="ChEBI" id="CHEBI:59789"/>
        <label>2</label>
    </ligand>
</feature>
<evidence type="ECO:0000256" key="1">
    <source>
        <dbReference type="ARBA" id="ARBA00004496"/>
    </source>
</evidence>
<dbReference type="CDD" id="cd01335">
    <property type="entry name" value="Radical_SAM"/>
    <property type="match status" value="1"/>
</dbReference>
<dbReference type="InterPro" id="IPR007197">
    <property type="entry name" value="rSAM"/>
</dbReference>
<organism evidence="18 19">
    <name type="scientific">Brevundimonas viscosa</name>
    <dbReference type="NCBI Taxonomy" id="871741"/>
    <lineage>
        <taxon>Bacteria</taxon>
        <taxon>Pseudomonadati</taxon>
        <taxon>Pseudomonadota</taxon>
        <taxon>Alphaproteobacteria</taxon>
        <taxon>Caulobacterales</taxon>
        <taxon>Caulobacteraceae</taxon>
        <taxon>Brevundimonas</taxon>
    </lineage>
</organism>
<dbReference type="InterPro" id="IPR013785">
    <property type="entry name" value="Aldolase_TIM"/>
</dbReference>
<evidence type="ECO:0000256" key="9">
    <source>
        <dbReference type="ARBA" id="ARBA00023002"/>
    </source>
</evidence>
<dbReference type="PROSITE" id="PS51918">
    <property type="entry name" value="RADICAL_SAM"/>
    <property type="match status" value="1"/>
</dbReference>
<dbReference type="UniPathway" id="UPA00251">
    <property type="reaction ID" value="UER00323"/>
</dbReference>
<evidence type="ECO:0000256" key="4">
    <source>
        <dbReference type="ARBA" id="ARBA00011245"/>
    </source>
</evidence>
<protein>
    <recommendedName>
        <fullName evidence="14">Coproporphyrinogen-III oxidase</fullName>
        <ecNumber evidence="14">1.3.98.3</ecNumber>
    </recommendedName>
</protein>
<keyword evidence="9 14" id="KW-0560">Oxidoreductase</keyword>
<keyword evidence="10 14" id="KW-0408">Iron</keyword>
<keyword evidence="8 14" id="KW-0479">Metal-binding</keyword>
<dbReference type="GO" id="GO:0006782">
    <property type="term" value="P:protoporphyrinogen IX biosynthetic process"/>
    <property type="evidence" value="ECO:0007669"/>
    <property type="project" value="UniProtKB-UniPathway"/>
</dbReference>
<reference evidence="19" key="1">
    <citation type="submission" date="2016-10" db="EMBL/GenBank/DDBJ databases">
        <authorList>
            <person name="Varghese N."/>
            <person name="Submissions S."/>
        </authorList>
    </citation>
    <scope>NUCLEOTIDE SEQUENCE [LARGE SCALE GENOMIC DNA]</scope>
    <source>
        <strain evidence="19">CGMCC 1.10683</strain>
    </source>
</reference>
<dbReference type="GO" id="GO:0005737">
    <property type="term" value="C:cytoplasm"/>
    <property type="evidence" value="ECO:0007669"/>
    <property type="project" value="UniProtKB-SubCell"/>
</dbReference>
<evidence type="ECO:0000256" key="5">
    <source>
        <dbReference type="ARBA" id="ARBA00022485"/>
    </source>
</evidence>
<dbReference type="InterPro" id="IPR004558">
    <property type="entry name" value="Coprogen_oxidase_HemN"/>
</dbReference>
<dbReference type="PANTHER" id="PTHR13932">
    <property type="entry name" value="COPROPORPHYRINIGEN III OXIDASE"/>
    <property type="match status" value="1"/>
</dbReference>
<comment type="subcellular location">
    <subcellularLocation>
        <location evidence="1 14">Cytoplasm</location>
    </subcellularLocation>
</comment>
<dbReference type="GO" id="GO:0046872">
    <property type="term" value="F:metal ion binding"/>
    <property type="evidence" value="ECO:0007669"/>
    <property type="project" value="UniProtKB-KW"/>
</dbReference>
<evidence type="ECO:0000313" key="19">
    <source>
        <dbReference type="Proteomes" id="UP000198788"/>
    </source>
</evidence>